<dbReference type="RefSeq" id="WP_069778627.1">
    <property type="nucleotide sequence ID" value="NZ_CP017248.1"/>
</dbReference>
<organism evidence="1 2">
    <name type="scientific">Streptomyces fodineus</name>
    <dbReference type="NCBI Taxonomy" id="1904616"/>
    <lineage>
        <taxon>Bacteria</taxon>
        <taxon>Bacillati</taxon>
        <taxon>Actinomycetota</taxon>
        <taxon>Actinomycetes</taxon>
        <taxon>Kitasatosporales</taxon>
        <taxon>Streptomycetaceae</taxon>
        <taxon>Streptomyces</taxon>
    </lineage>
</organism>
<name>A0A1D7Y8W5_9ACTN</name>
<sequence>MIYDVLLSRPLSTDALTETLARCLGVRPADVDVADEHTDQELRDWDALVLCDTEAVTGDVSSILSIYVQESVQPQLPEAEFSAAFARAADVVVLYPSESPRPSAYWLAAPEGVVARARLYGPDDEVPHYRIDAVEAPVAQLPGTRVTRIPEAVRDLEIATPLADQFTVYARRLPAEQADVTGTPLWPARTSLGAWEMLVRHLADDWAPSGWCPAELYRERLECRDELEELGPRLHPAGRARLHEALAGLDVLFTAHTVDAPGILRPIPDNGIRAHGWWWDRLPDPLPW</sequence>
<dbReference type="KEGG" id="spun:BFF78_13905"/>
<accession>A0A1D7Y8W5</accession>
<dbReference type="AlphaFoldDB" id="A0A1D7Y8W5"/>
<evidence type="ECO:0000313" key="1">
    <source>
        <dbReference type="EMBL" id="AOR32002.1"/>
    </source>
</evidence>
<dbReference type="EMBL" id="CP017248">
    <property type="protein sequence ID" value="AOR32002.1"/>
    <property type="molecule type" value="Genomic_DNA"/>
</dbReference>
<reference evidence="2" key="1">
    <citation type="submission" date="2016-09" db="EMBL/GenBank/DDBJ databases">
        <title>Streptomyces puniciscabiei strain:TW1S1 Genome sequencing and assembly.</title>
        <authorList>
            <person name="Kim M.-K."/>
            <person name="Kim S.B."/>
        </authorList>
    </citation>
    <scope>NUCLEOTIDE SEQUENCE [LARGE SCALE GENOMIC DNA]</scope>
    <source>
        <strain evidence="2">TW1S1</strain>
    </source>
</reference>
<proteinExistence type="predicted"/>
<keyword evidence="2" id="KW-1185">Reference proteome</keyword>
<protein>
    <submittedName>
        <fullName evidence="1">Uncharacterized protein</fullName>
    </submittedName>
</protein>
<gene>
    <name evidence="1" type="ORF">BFF78_13905</name>
</gene>
<evidence type="ECO:0000313" key="2">
    <source>
        <dbReference type="Proteomes" id="UP000094960"/>
    </source>
</evidence>
<dbReference type="Proteomes" id="UP000094960">
    <property type="component" value="Chromosome"/>
</dbReference>